<gene>
    <name evidence="2" type="ORF">NE237_024076</name>
</gene>
<accession>A0A9Q0HHE8</accession>
<evidence type="ECO:0000313" key="2">
    <source>
        <dbReference type="EMBL" id="KAJ4964137.1"/>
    </source>
</evidence>
<organism evidence="2 3">
    <name type="scientific">Protea cynaroides</name>
    <dbReference type="NCBI Taxonomy" id="273540"/>
    <lineage>
        <taxon>Eukaryota</taxon>
        <taxon>Viridiplantae</taxon>
        <taxon>Streptophyta</taxon>
        <taxon>Embryophyta</taxon>
        <taxon>Tracheophyta</taxon>
        <taxon>Spermatophyta</taxon>
        <taxon>Magnoliopsida</taxon>
        <taxon>Proteales</taxon>
        <taxon>Proteaceae</taxon>
        <taxon>Protea</taxon>
    </lineage>
</organism>
<name>A0A9Q0HHE8_9MAGN</name>
<keyword evidence="1" id="KW-0472">Membrane</keyword>
<sequence length="107" mass="12198">MDEYRWIRIPIRCASGEEGEEETELTACNSLLGARICLRRASGEEGEEEAELYNSSLGARICLRRALLQKKGKRKLCCSRSVLNLYFLVGVFPDLYSFAVYKTTPQR</sequence>
<dbReference type="Proteomes" id="UP001141806">
    <property type="component" value="Unassembled WGS sequence"/>
</dbReference>
<protein>
    <submittedName>
        <fullName evidence="2">Uncharacterized protein</fullName>
    </submittedName>
</protein>
<keyword evidence="1" id="KW-1133">Transmembrane helix</keyword>
<dbReference type="AlphaFoldDB" id="A0A9Q0HHE8"/>
<keyword evidence="3" id="KW-1185">Reference proteome</keyword>
<keyword evidence="1" id="KW-0812">Transmembrane</keyword>
<feature type="transmembrane region" description="Helical" evidence="1">
    <location>
        <begin position="83"/>
        <end position="101"/>
    </location>
</feature>
<proteinExistence type="predicted"/>
<evidence type="ECO:0000313" key="3">
    <source>
        <dbReference type="Proteomes" id="UP001141806"/>
    </source>
</evidence>
<evidence type="ECO:0000256" key="1">
    <source>
        <dbReference type="SAM" id="Phobius"/>
    </source>
</evidence>
<reference evidence="2" key="1">
    <citation type="journal article" date="2023" name="Plant J.">
        <title>The genome of the king protea, Protea cynaroides.</title>
        <authorList>
            <person name="Chang J."/>
            <person name="Duong T.A."/>
            <person name="Schoeman C."/>
            <person name="Ma X."/>
            <person name="Roodt D."/>
            <person name="Barker N."/>
            <person name="Li Z."/>
            <person name="Van de Peer Y."/>
            <person name="Mizrachi E."/>
        </authorList>
    </citation>
    <scope>NUCLEOTIDE SEQUENCE</scope>
    <source>
        <tissue evidence="2">Young leaves</tissue>
    </source>
</reference>
<comment type="caution">
    <text evidence="2">The sequence shown here is derived from an EMBL/GenBank/DDBJ whole genome shotgun (WGS) entry which is preliminary data.</text>
</comment>
<dbReference type="EMBL" id="JAMYWD010000008">
    <property type="protein sequence ID" value="KAJ4964137.1"/>
    <property type="molecule type" value="Genomic_DNA"/>
</dbReference>